<accession>A0A0A1MJR8</accession>
<dbReference type="GO" id="GO:0016747">
    <property type="term" value="F:acyltransferase activity, transferring groups other than amino-acyl groups"/>
    <property type="evidence" value="ECO:0007669"/>
    <property type="project" value="InterPro"/>
</dbReference>
<dbReference type="InterPro" id="IPR016181">
    <property type="entry name" value="Acyl_CoA_acyltransferase"/>
</dbReference>
<dbReference type="Proteomes" id="UP000040453">
    <property type="component" value="Unassembled WGS sequence"/>
</dbReference>
<proteinExistence type="predicted"/>
<keyword evidence="2" id="KW-0808">Transferase</keyword>
<evidence type="ECO:0000259" key="1">
    <source>
        <dbReference type="PROSITE" id="PS51186"/>
    </source>
</evidence>
<dbReference type="CDD" id="cd04301">
    <property type="entry name" value="NAT_SF"/>
    <property type="match status" value="1"/>
</dbReference>
<name>A0A0A1MJR8_9BACI</name>
<organism evidence="2 3">
    <name type="scientific">Oceanobacillus oncorhynchi</name>
    <dbReference type="NCBI Taxonomy" id="545501"/>
    <lineage>
        <taxon>Bacteria</taxon>
        <taxon>Bacillati</taxon>
        <taxon>Bacillota</taxon>
        <taxon>Bacilli</taxon>
        <taxon>Bacillales</taxon>
        <taxon>Bacillaceae</taxon>
        <taxon>Oceanobacillus</taxon>
    </lineage>
</organism>
<dbReference type="EMBL" id="CDGG01000001">
    <property type="protein sequence ID" value="CEI83323.1"/>
    <property type="molecule type" value="Genomic_DNA"/>
</dbReference>
<dbReference type="InterPro" id="IPR000182">
    <property type="entry name" value="GNAT_dom"/>
</dbReference>
<dbReference type="PANTHER" id="PTHR43072:SF58">
    <property type="entry name" value="N-ACETYLTRANSFERASE DOMAIN-CONTAINING PROTEIN"/>
    <property type="match status" value="1"/>
</dbReference>
<dbReference type="PANTHER" id="PTHR43072">
    <property type="entry name" value="N-ACETYLTRANSFERASE"/>
    <property type="match status" value="1"/>
</dbReference>
<dbReference type="STRING" id="545501.BN997_03229"/>
<dbReference type="Pfam" id="PF00583">
    <property type="entry name" value="Acetyltransf_1"/>
    <property type="match status" value="1"/>
</dbReference>
<evidence type="ECO:0000313" key="2">
    <source>
        <dbReference type="EMBL" id="CEI83323.1"/>
    </source>
</evidence>
<dbReference type="SUPFAM" id="SSF55729">
    <property type="entry name" value="Acyl-CoA N-acyltransferases (Nat)"/>
    <property type="match status" value="1"/>
</dbReference>
<dbReference type="Gene3D" id="3.40.630.30">
    <property type="match status" value="1"/>
</dbReference>
<keyword evidence="3" id="KW-1185">Reference proteome</keyword>
<sequence length="159" mass="18292">MNRILTMEVIVGLGNYYSTMEDLDGVPNLFNLYRVFYEQTSDIEGAKAYIKQRLEHKGSVIFMVRDHQMYVGFTQLYPTFSSISMKKAWILNDLYVDAEARNQGIGEKLLNKAKDLAMETDAKSIVLETVPDNTASQGLHEKNGYIRDSQFYHYELNLS</sequence>
<feature type="domain" description="N-acetyltransferase" evidence="1">
    <location>
        <begin position="13"/>
        <end position="159"/>
    </location>
</feature>
<protein>
    <submittedName>
        <fullName evidence="2">Acetyltransferase (GNAT) family protein</fullName>
    </submittedName>
</protein>
<dbReference type="PROSITE" id="PS51186">
    <property type="entry name" value="GNAT"/>
    <property type="match status" value="1"/>
</dbReference>
<dbReference type="AlphaFoldDB" id="A0A0A1MJR8"/>
<reference evidence="2 3" key="1">
    <citation type="submission" date="2014-11" db="EMBL/GenBank/DDBJ databases">
        <authorList>
            <person name="Urmite Genomes Urmite Genomes"/>
        </authorList>
    </citation>
    <scope>NUCLEOTIDE SEQUENCE [LARGE SCALE GENOMIC DNA]</scope>
    <source>
        <strain evidence="2 3">Oc5</strain>
    </source>
</reference>
<evidence type="ECO:0000313" key="3">
    <source>
        <dbReference type="Proteomes" id="UP000040453"/>
    </source>
</evidence>
<gene>
    <name evidence="2" type="ORF">BN997_03229</name>
</gene>